<sequence length="342" mass="36201">MKKFILGIALLVVSFTNAQNILIVDNNTNVDTTPSHMYNSFTSAIAAAANGDIIYVQPSITSYGNVTINKEVTIYGLGHTPELNAGRSATFNIVTIAANNVKISGVASTNSISTNATRSNITVEKSLIANTIGMSGVTNGVIQGNVIKGGITLNATTSTNITVTHNFLDGIGIYSLNGFNSSTIFNNNIVTSAITANSSFLSTPIDLVAQNNIFIFTSTFNGTNWQYNGTPTTYNNCISYSYNGTTLAPLTGTGNFDNTNPQFVSIPGTNPAFLVNNNYNIGSGSLGTDGNDVGLFNGGYDFDMRGYPTPLPYLEEMTIINNVVQAGENLNINLKANANKTN</sequence>
<organism evidence="2 3">
    <name type="scientific">Bizionia hallyeonensis</name>
    <dbReference type="NCBI Taxonomy" id="1123757"/>
    <lineage>
        <taxon>Bacteria</taxon>
        <taxon>Pseudomonadati</taxon>
        <taxon>Bacteroidota</taxon>
        <taxon>Flavobacteriia</taxon>
        <taxon>Flavobacteriales</taxon>
        <taxon>Flavobacteriaceae</taxon>
        <taxon>Bizionia</taxon>
    </lineage>
</organism>
<dbReference type="EMBL" id="JBHSLA010000005">
    <property type="protein sequence ID" value="MFC5196155.1"/>
    <property type="molecule type" value="Genomic_DNA"/>
</dbReference>
<evidence type="ECO:0000256" key="1">
    <source>
        <dbReference type="SAM" id="SignalP"/>
    </source>
</evidence>
<comment type="caution">
    <text evidence="2">The sequence shown here is derived from an EMBL/GenBank/DDBJ whole genome shotgun (WGS) entry which is preliminary data.</text>
</comment>
<accession>A0ABW0C908</accession>
<dbReference type="InterPro" id="IPR011050">
    <property type="entry name" value="Pectin_lyase_fold/virulence"/>
</dbReference>
<dbReference type="Proteomes" id="UP001596162">
    <property type="component" value="Unassembled WGS sequence"/>
</dbReference>
<reference evidence="3" key="1">
    <citation type="journal article" date="2019" name="Int. J. Syst. Evol. Microbiol.">
        <title>The Global Catalogue of Microorganisms (GCM) 10K type strain sequencing project: providing services to taxonomists for standard genome sequencing and annotation.</title>
        <authorList>
            <consortium name="The Broad Institute Genomics Platform"/>
            <consortium name="The Broad Institute Genome Sequencing Center for Infectious Disease"/>
            <person name="Wu L."/>
            <person name="Ma J."/>
        </authorList>
    </citation>
    <scope>NUCLEOTIDE SEQUENCE [LARGE SCALE GENOMIC DNA]</scope>
    <source>
        <strain evidence="3">JCM 17978</strain>
    </source>
</reference>
<keyword evidence="1" id="KW-0732">Signal</keyword>
<name>A0ABW0C908_9FLAO</name>
<feature type="chain" id="PRO_5046280940" description="Right handed beta helix region" evidence="1">
    <location>
        <begin position="19"/>
        <end position="342"/>
    </location>
</feature>
<evidence type="ECO:0000313" key="2">
    <source>
        <dbReference type="EMBL" id="MFC5196155.1"/>
    </source>
</evidence>
<evidence type="ECO:0008006" key="4">
    <source>
        <dbReference type="Google" id="ProtNLM"/>
    </source>
</evidence>
<feature type="signal peptide" evidence="1">
    <location>
        <begin position="1"/>
        <end position="18"/>
    </location>
</feature>
<protein>
    <recommendedName>
        <fullName evidence="4">Right handed beta helix region</fullName>
    </recommendedName>
</protein>
<gene>
    <name evidence="2" type="ORF">ACFPH8_12500</name>
</gene>
<evidence type="ECO:0000313" key="3">
    <source>
        <dbReference type="Proteomes" id="UP001596162"/>
    </source>
</evidence>
<proteinExistence type="predicted"/>
<dbReference type="RefSeq" id="WP_376861414.1">
    <property type="nucleotide sequence ID" value="NZ_JBHSLA010000005.1"/>
</dbReference>
<keyword evidence="3" id="KW-1185">Reference proteome</keyword>
<dbReference type="SUPFAM" id="SSF51126">
    <property type="entry name" value="Pectin lyase-like"/>
    <property type="match status" value="1"/>
</dbReference>